<keyword evidence="1" id="KW-0732">Signal</keyword>
<feature type="domain" description="Ice-binding protein C-terminal" evidence="2">
    <location>
        <begin position="215"/>
        <end position="239"/>
    </location>
</feature>
<proteinExistence type="predicted"/>
<organism evidence="3 4">
    <name type="scientific">Candidatus Spyradosoma merdigallinarum</name>
    <dbReference type="NCBI Taxonomy" id="2840950"/>
    <lineage>
        <taxon>Bacteria</taxon>
        <taxon>Pseudomonadati</taxon>
        <taxon>Verrucomicrobiota</taxon>
        <taxon>Opitutia</taxon>
        <taxon>Opitutia incertae sedis</taxon>
        <taxon>Candidatus Spyradosoma</taxon>
    </lineage>
</organism>
<evidence type="ECO:0000256" key="1">
    <source>
        <dbReference type="SAM" id="SignalP"/>
    </source>
</evidence>
<reference evidence="3" key="1">
    <citation type="submission" date="2020-10" db="EMBL/GenBank/DDBJ databases">
        <authorList>
            <person name="Gilroy R."/>
        </authorList>
    </citation>
    <scope>NUCLEOTIDE SEQUENCE</scope>
    <source>
        <strain evidence="3">10669</strain>
    </source>
</reference>
<accession>A0A9D1T123</accession>
<dbReference type="Pfam" id="PF07589">
    <property type="entry name" value="PEP-CTERM"/>
    <property type="match status" value="1"/>
</dbReference>
<dbReference type="Proteomes" id="UP000886812">
    <property type="component" value="Unassembled WGS sequence"/>
</dbReference>
<dbReference type="AlphaFoldDB" id="A0A9D1T123"/>
<comment type="caution">
    <text evidence="3">The sequence shown here is derived from an EMBL/GenBank/DDBJ whole genome shotgun (WGS) entry which is preliminary data.</text>
</comment>
<evidence type="ECO:0000313" key="3">
    <source>
        <dbReference type="EMBL" id="HIV03672.1"/>
    </source>
</evidence>
<dbReference type="NCBIfam" id="TIGR02595">
    <property type="entry name" value="PEP_CTERM"/>
    <property type="match status" value="1"/>
</dbReference>
<evidence type="ECO:0000313" key="4">
    <source>
        <dbReference type="Proteomes" id="UP000886812"/>
    </source>
</evidence>
<feature type="chain" id="PRO_5038972962" evidence="1">
    <location>
        <begin position="21"/>
        <end position="241"/>
    </location>
</feature>
<gene>
    <name evidence="3" type="ORF">IAC75_00775</name>
</gene>
<name>A0A9D1T123_9BACT</name>
<evidence type="ECO:0000259" key="2">
    <source>
        <dbReference type="Pfam" id="PF07589"/>
    </source>
</evidence>
<protein>
    <submittedName>
        <fullName evidence="3">PEP-CTERM sorting domain-containing protein</fullName>
    </submittedName>
</protein>
<sequence length="241" mass="25065">MKNYITVAAFLAAGAAFANAEVLIYDFNAETEVSGNTFTYTANGLTFSATTTSDSFIKSGEGSNLADWSSEWNNTSMAELNGFVSGADATTGWKDYIYSSSKDGDITLTVSGLEANSECTIVLFTGTVFEGSGRWNSLQLAGDTTGATAKIYTSAVSDGSDYAFGNESIEARNGTAFAISATADDSGSVSFLLNTTSNYHSTSLNYVAVSGTASAIPEPSTFGLLAGLGALALVASRRRRK</sequence>
<reference evidence="3" key="2">
    <citation type="journal article" date="2021" name="PeerJ">
        <title>Extensive microbial diversity within the chicken gut microbiome revealed by metagenomics and culture.</title>
        <authorList>
            <person name="Gilroy R."/>
            <person name="Ravi A."/>
            <person name="Getino M."/>
            <person name="Pursley I."/>
            <person name="Horton D.L."/>
            <person name="Alikhan N.F."/>
            <person name="Baker D."/>
            <person name="Gharbi K."/>
            <person name="Hall N."/>
            <person name="Watson M."/>
            <person name="Adriaenssens E.M."/>
            <person name="Foster-Nyarko E."/>
            <person name="Jarju S."/>
            <person name="Secka A."/>
            <person name="Antonio M."/>
            <person name="Oren A."/>
            <person name="Chaudhuri R.R."/>
            <person name="La Ragione R."/>
            <person name="Hildebrand F."/>
            <person name="Pallen M.J."/>
        </authorList>
    </citation>
    <scope>NUCLEOTIDE SEQUENCE</scope>
    <source>
        <strain evidence="3">10669</strain>
    </source>
</reference>
<dbReference type="EMBL" id="DVOG01000019">
    <property type="protein sequence ID" value="HIV03672.1"/>
    <property type="molecule type" value="Genomic_DNA"/>
</dbReference>
<feature type="signal peptide" evidence="1">
    <location>
        <begin position="1"/>
        <end position="20"/>
    </location>
</feature>
<dbReference type="InterPro" id="IPR013424">
    <property type="entry name" value="Ice-binding_C"/>
</dbReference>